<dbReference type="InterPro" id="IPR009057">
    <property type="entry name" value="Homeodomain-like_sf"/>
</dbReference>
<gene>
    <name evidence="6" type="ORF">Ade02nite_01840</name>
</gene>
<evidence type="ECO:0000256" key="2">
    <source>
        <dbReference type="ARBA" id="ARBA00023125"/>
    </source>
</evidence>
<dbReference type="PANTHER" id="PTHR30055:SF234">
    <property type="entry name" value="HTH-TYPE TRANSCRIPTIONAL REGULATOR BETI"/>
    <property type="match status" value="1"/>
</dbReference>
<evidence type="ECO:0000256" key="1">
    <source>
        <dbReference type="ARBA" id="ARBA00023015"/>
    </source>
</evidence>
<dbReference type="SUPFAM" id="SSF46689">
    <property type="entry name" value="Homeodomain-like"/>
    <property type="match status" value="1"/>
</dbReference>
<dbReference type="InterPro" id="IPR049445">
    <property type="entry name" value="TetR_SbtR-like_C"/>
</dbReference>
<dbReference type="InterPro" id="IPR036271">
    <property type="entry name" value="Tet_transcr_reg_TetR-rel_C_sf"/>
</dbReference>
<protein>
    <submittedName>
        <fullName evidence="6">TetR family transcriptional regulator</fullName>
    </submittedName>
</protein>
<keyword evidence="1" id="KW-0805">Transcription regulation</keyword>
<organism evidence="6 7">
    <name type="scientific">Paractinoplanes deccanensis</name>
    <dbReference type="NCBI Taxonomy" id="113561"/>
    <lineage>
        <taxon>Bacteria</taxon>
        <taxon>Bacillati</taxon>
        <taxon>Actinomycetota</taxon>
        <taxon>Actinomycetes</taxon>
        <taxon>Micromonosporales</taxon>
        <taxon>Micromonosporaceae</taxon>
        <taxon>Paractinoplanes</taxon>
    </lineage>
</organism>
<evidence type="ECO:0000259" key="5">
    <source>
        <dbReference type="PROSITE" id="PS50977"/>
    </source>
</evidence>
<reference evidence="6 7" key="1">
    <citation type="submission" date="2021-01" db="EMBL/GenBank/DDBJ databases">
        <title>Whole genome shotgun sequence of Actinoplanes deccanensis NBRC 13994.</title>
        <authorList>
            <person name="Komaki H."/>
            <person name="Tamura T."/>
        </authorList>
    </citation>
    <scope>NUCLEOTIDE SEQUENCE [LARGE SCALE GENOMIC DNA]</scope>
    <source>
        <strain evidence="6 7">NBRC 13994</strain>
    </source>
</reference>
<evidence type="ECO:0000256" key="4">
    <source>
        <dbReference type="PROSITE-ProRule" id="PRU00335"/>
    </source>
</evidence>
<evidence type="ECO:0000313" key="7">
    <source>
        <dbReference type="Proteomes" id="UP000609879"/>
    </source>
</evidence>
<dbReference type="Gene3D" id="1.10.357.10">
    <property type="entry name" value="Tetracycline Repressor, domain 2"/>
    <property type="match status" value="1"/>
</dbReference>
<feature type="domain" description="HTH tetR-type" evidence="5">
    <location>
        <begin position="17"/>
        <end position="76"/>
    </location>
</feature>
<dbReference type="InterPro" id="IPR050109">
    <property type="entry name" value="HTH-type_TetR-like_transc_reg"/>
</dbReference>
<keyword evidence="7" id="KW-1185">Reference proteome</keyword>
<keyword evidence="3" id="KW-0804">Transcription</keyword>
<name>A0ABQ3XUY0_9ACTN</name>
<dbReference type="PROSITE" id="PS50977">
    <property type="entry name" value="HTH_TETR_2"/>
    <property type="match status" value="1"/>
</dbReference>
<dbReference type="Pfam" id="PF00440">
    <property type="entry name" value="TetR_N"/>
    <property type="match status" value="1"/>
</dbReference>
<dbReference type="EMBL" id="BOMI01000002">
    <property type="protein sequence ID" value="GID71543.1"/>
    <property type="molecule type" value="Genomic_DNA"/>
</dbReference>
<dbReference type="PRINTS" id="PR00455">
    <property type="entry name" value="HTHTETR"/>
</dbReference>
<evidence type="ECO:0000256" key="3">
    <source>
        <dbReference type="ARBA" id="ARBA00023163"/>
    </source>
</evidence>
<dbReference type="Pfam" id="PF21597">
    <property type="entry name" value="TetR_C_43"/>
    <property type="match status" value="1"/>
</dbReference>
<keyword evidence="2 4" id="KW-0238">DNA-binding</keyword>
<comment type="caution">
    <text evidence="6">The sequence shown here is derived from an EMBL/GenBank/DDBJ whole genome shotgun (WGS) entry which is preliminary data.</text>
</comment>
<dbReference type="RefSeq" id="WP_203759530.1">
    <property type="nucleotide sequence ID" value="NZ_BAAABO010000004.1"/>
</dbReference>
<feature type="DNA-binding region" description="H-T-H motif" evidence="4">
    <location>
        <begin position="39"/>
        <end position="58"/>
    </location>
</feature>
<proteinExistence type="predicted"/>
<dbReference type="SUPFAM" id="SSF48498">
    <property type="entry name" value="Tetracyclin repressor-like, C-terminal domain"/>
    <property type="match status" value="1"/>
</dbReference>
<dbReference type="Proteomes" id="UP000609879">
    <property type="component" value="Unassembled WGS sequence"/>
</dbReference>
<dbReference type="InterPro" id="IPR001647">
    <property type="entry name" value="HTH_TetR"/>
</dbReference>
<sequence>MTDVPVAVRRPQRADARRNFDALLAAAREAFAEHGTDASLEDIARRAGVGIGTLYRNFPTRQDLFEAVYVDEINQLHQVAERVSPLPPWQALSAWLEQFVRYAATKRAVVEALNRDSEMFRACRATMYAAGEPLFERAQASGEVRTDASFDDVLRMIAGLTGATFVDDAQRERVLGFALSGIRV</sequence>
<accession>A0ABQ3XUY0</accession>
<evidence type="ECO:0000313" key="6">
    <source>
        <dbReference type="EMBL" id="GID71543.1"/>
    </source>
</evidence>
<dbReference type="PANTHER" id="PTHR30055">
    <property type="entry name" value="HTH-TYPE TRANSCRIPTIONAL REGULATOR RUTR"/>
    <property type="match status" value="1"/>
</dbReference>